<gene>
    <name evidence="3" type="ordered locus">Hden_2401</name>
</gene>
<evidence type="ECO:0000256" key="1">
    <source>
        <dbReference type="SAM" id="MobiDB-lite"/>
    </source>
</evidence>
<evidence type="ECO:0000313" key="3">
    <source>
        <dbReference type="EMBL" id="ADJ24198.1"/>
    </source>
</evidence>
<protein>
    <submittedName>
        <fullName evidence="3">Histone deacetylase</fullName>
    </submittedName>
</protein>
<feature type="region of interest" description="Disordered" evidence="1">
    <location>
        <begin position="55"/>
        <end position="75"/>
    </location>
</feature>
<name>D8JRY0_HYPDA</name>
<dbReference type="KEGG" id="hdn:Hden_2401"/>
<feature type="transmembrane region" description="Helical" evidence="2">
    <location>
        <begin position="23"/>
        <end position="43"/>
    </location>
</feature>
<dbReference type="AlphaFoldDB" id="D8JRY0"/>
<dbReference type="EMBL" id="CP002083">
    <property type="protein sequence ID" value="ADJ24198.1"/>
    <property type="molecule type" value="Genomic_DNA"/>
</dbReference>
<accession>D8JRY0</accession>
<evidence type="ECO:0000256" key="2">
    <source>
        <dbReference type="SAM" id="Phobius"/>
    </source>
</evidence>
<keyword evidence="2" id="KW-1133">Transmembrane helix</keyword>
<dbReference type="RefSeq" id="WP_013216357.1">
    <property type="nucleotide sequence ID" value="NC_014313.1"/>
</dbReference>
<sequence>MAIFHGLSRPRSLDDAVHSGDNALNVLLMVLLVAFALASWYFYATPMAGHSGAGMATIGASPTPGSGEKAIRPSP</sequence>
<evidence type="ECO:0000313" key="4">
    <source>
        <dbReference type="Proteomes" id="UP000002033"/>
    </source>
</evidence>
<organism evidence="3 4">
    <name type="scientific">Hyphomicrobium denitrificans (strain ATCC 51888 / DSM 1869 / NCIMB 11706 / TK 0415)</name>
    <dbReference type="NCBI Taxonomy" id="582899"/>
    <lineage>
        <taxon>Bacteria</taxon>
        <taxon>Pseudomonadati</taxon>
        <taxon>Pseudomonadota</taxon>
        <taxon>Alphaproteobacteria</taxon>
        <taxon>Hyphomicrobiales</taxon>
        <taxon>Hyphomicrobiaceae</taxon>
        <taxon>Hyphomicrobium</taxon>
    </lineage>
</organism>
<proteinExistence type="predicted"/>
<keyword evidence="2" id="KW-0812">Transmembrane</keyword>
<dbReference type="Proteomes" id="UP000002033">
    <property type="component" value="Chromosome"/>
</dbReference>
<reference evidence="4" key="1">
    <citation type="journal article" date="2011" name="J. Bacteriol.">
        <title>Genome sequences of eight morphologically diverse alphaproteobacteria.</title>
        <authorList>
            <consortium name="US DOE Joint Genome Institute"/>
            <person name="Brown P.J."/>
            <person name="Kysela D.T."/>
            <person name="Buechlein A."/>
            <person name="Hemmerich C."/>
            <person name="Brun Y.V."/>
        </authorList>
    </citation>
    <scope>NUCLEOTIDE SEQUENCE [LARGE SCALE GENOMIC DNA]</scope>
    <source>
        <strain evidence="4">ATCC 51888 / DSM 1869 / NCIB 11706 / TK 0415</strain>
    </source>
</reference>
<dbReference type="HOGENOM" id="CLU_193686_0_0_5"/>
<keyword evidence="2" id="KW-0472">Membrane</keyword>
<dbReference type="OrthoDB" id="9878861at2"/>
<keyword evidence="4" id="KW-1185">Reference proteome</keyword>